<dbReference type="InterPro" id="IPR029033">
    <property type="entry name" value="His_PPase_superfam"/>
</dbReference>
<comment type="caution">
    <text evidence="1">The sequence shown here is derived from an EMBL/GenBank/DDBJ whole genome shotgun (WGS) entry which is preliminary data.</text>
</comment>
<proteinExistence type="predicted"/>
<dbReference type="Proteomes" id="UP001551189">
    <property type="component" value="Unassembled WGS sequence"/>
</dbReference>
<dbReference type="EC" id="3.1.3.-" evidence="1"/>
<dbReference type="EMBL" id="JBEYXT010000444">
    <property type="protein sequence ID" value="MEU6807076.1"/>
    <property type="molecule type" value="Genomic_DNA"/>
</dbReference>
<sequence length="189" mass="20327">MTVRLTLVCAATAVGREVRFGDTALDERALRQARAAARPVDTATGTRYAAPSHRCRQTAQALGWGEVTVEPALRDLDMGRWQGRTPEEVAGEDPASLAAWMTDPEAVPHGGESVGDLCRRVAAWMEALSDDAGRVLAVVDQAVIRAAALFVLSAPVQSFWRVDVPPLAEVECTGRAGRWNLRWGSPPIA</sequence>
<dbReference type="RefSeq" id="WP_359703164.1">
    <property type="nucleotide sequence ID" value="NZ_JBEYXT010000444.1"/>
</dbReference>
<name>A0ABV3BE30_9ACTN</name>
<gene>
    <name evidence="1" type="ORF">ABZ931_39890</name>
</gene>
<dbReference type="Gene3D" id="3.40.50.1240">
    <property type="entry name" value="Phosphoglycerate mutase-like"/>
    <property type="match status" value="1"/>
</dbReference>
<protein>
    <submittedName>
        <fullName evidence="1">Histidine phosphatase family protein</fullName>
        <ecNumber evidence="1">3.1.3.-</ecNumber>
    </submittedName>
</protein>
<keyword evidence="1" id="KW-0378">Hydrolase</keyword>
<evidence type="ECO:0000313" key="2">
    <source>
        <dbReference type="Proteomes" id="UP001551189"/>
    </source>
</evidence>
<organism evidence="1 2">
    <name type="scientific">Streptomyces neyagawaensis</name>
    <dbReference type="NCBI Taxonomy" id="42238"/>
    <lineage>
        <taxon>Bacteria</taxon>
        <taxon>Bacillati</taxon>
        <taxon>Actinomycetota</taxon>
        <taxon>Actinomycetes</taxon>
        <taxon>Kitasatosporales</taxon>
        <taxon>Streptomycetaceae</taxon>
        <taxon>Streptomyces</taxon>
    </lineage>
</organism>
<evidence type="ECO:0000313" key="1">
    <source>
        <dbReference type="EMBL" id="MEU6807076.1"/>
    </source>
</evidence>
<dbReference type="InterPro" id="IPR013078">
    <property type="entry name" value="His_Pase_superF_clade-1"/>
</dbReference>
<dbReference type="SMART" id="SM00855">
    <property type="entry name" value="PGAM"/>
    <property type="match status" value="1"/>
</dbReference>
<dbReference type="SUPFAM" id="SSF53254">
    <property type="entry name" value="Phosphoglycerate mutase-like"/>
    <property type="match status" value="1"/>
</dbReference>
<dbReference type="Pfam" id="PF00300">
    <property type="entry name" value="His_Phos_1"/>
    <property type="match status" value="1"/>
</dbReference>
<keyword evidence="2" id="KW-1185">Reference proteome</keyword>
<dbReference type="GO" id="GO:0016787">
    <property type="term" value="F:hydrolase activity"/>
    <property type="evidence" value="ECO:0007669"/>
    <property type="project" value="UniProtKB-KW"/>
</dbReference>
<reference evidence="1 2" key="1">
    <citation type="submission" date="2024-06" db="EMBL/GenBank/DDBJ databases">
        <title>The Natural Products Discovery Center: Release of the First 8490 Sequenced Strains for Exploring Actinobacteria Biosynthetic Diversity.</title>
        <authorList>
            <person name="Kalkreuter E."/>
            <person name="Kautsar S.A."/>
            <person name="Yang D."/>
            <person name="Bader C.D."/>
            <person name="Teijaro C.N."/>
            <person name="Fluegel L."/>
            <person name="Davis C.M."/>
            <person name="Simpson J.R."/>
            <person name="Lauterbach L."/>
            <person name="Steele A.D."/>
            <person name="Gui C."/>
            <person name="Meng S."/>
            <person name="Li G."/>
            <person name="Viehrig K."/>
            <person name="Ye F."/>
            <person name="Su P."/>
            <person name="Kiefer A.F."/>
            <person name="Nichols A."/>
            <person name="Cepeda A.J."/>
            <person name="Yan W."/>
            <person name="Fan B."/>
            <person name="Jiang Y."/>
            <person name="Adhikari A."/>
            <person name="Zheng C.-J."/>
            <person name="Schuster L."/>
            <person name="Cowan T.M."/>
            <person name="Smanski M.J."/>
            <person name="Chevrette M.G."/>
            <person name="De Carvalho L.P.S."/>
            <person name="Shen B."/>
        </authorList>
    </citation>
    <scope>NUCLEOTIDE SEQUENCE [LARGE SCALE GENOMIC DNA]</scope>
    <source>
        <strain evidence="1 2">NPDC046851</strain>
    </source>
</reference>
<accession>A0ABV3BE30</accession>